<dbReference type="PIRSF" id="PIRSF021774">
    <property type="entry name" value="UCP021774"/>
    <property type="match status" value="1"/>
</dbReference>
<reference evidence="2 3" key="1">
    <citation type="submission" date="2017-01" db="EMBL/GenBank/DDBJ databases">
        <title>The complete genome sequence of a sulfur-oxidizing marine bacterium Thioclava sp. 25B10_4T.</title>
        <authorList>
            <person name="Liu Y."/>
            <person name="Lai Q."/>
            <person name="Shao Z."/>
        </authorList>
    </citation>
    <scope>NUCLEOTIDE SEQUENCE [LARGE SCALE GENOMIC DNA]</scope>
    <source>
        <strain evidence="2 3">25B10_4</strain>
    </source>
</reference>
<evidence type="ECO:0000259" key="1">
    <source>
        <dbReference type="Pfam" id="PF03625"/>
    </source>
</evidence>
<sequence length="128" mass="13938">MSYTIDKRLTNTTLEEADTRTREALKEQGFGVLTEIDVQATMKKKLDEDMAGYMILGACNPKMAHQAIQLEPNVGAMLPCNVILRQDGADILVCAIDPAASMMAIDNPRLKSVAGDVRDMLAKAIEAI</sequence>
<dbReference type="Gene3D" id="3.30.310.70">
    <property type="entry name" value="TT1751-like domain"/>
    <property type="match status" value="1"/>
</dbReference>
<keyword evidence="3" id="KW-1185">Reference proteome</keyword>
<name>A0ABM6IDI3_9RHOB</name>
<dbReference type="PANTHER" id="PTHR38342">
    <property type="entry name" value="SLR5037 PROTEIN"/>
    <property type="match status" value="1"/>
</dbReference>
<gene>
    <name evidence="2" type="ORF">BMG03_02510</name>
</gene>
<accession>A0ABM6IDI3</accession>
<dbReference type="PANTHER" id="PTHR38342:SF1">
    <property type="entry name" value="SLR5037 PROTEIN"/>
    <property type="match status" value="1"/>
</dbReference>
<dbReference type="Pfam" id="PF03625">
    <property type="entry name" value="DUF302"/>
    <property type="match status" value="1"/>
</dbReference>
<dbReference type="RefSeq" id="WP_075776635.1">
    <property type="nucleotide sequence ID" value="NZ_CP019437.1"/>
</dbReference>
<evidence type="ECO:0000313" key="3">
    <source>
        <dbReference type="Proteomes" id="UP000185622"/>
    </source>
</evidence>
<dbReference type="EMBL" id="CP019437">
    <property type="protein sequence ID" value="AQS46800.1"/>
    <property type="molecule type" value="Genomic_DNA"/>
</dbReference>
<dbReference type="Proteomes" id="UP000185622">
    <property type="component" value="Chromosome"/>
</dbReference>
<protein>
    <recommendedName>
        <fullName evidence="1">DUF302 domain-containing protein</fullName>
    </recommendedName>
</protein>
<dbReference type="InterPro" id="IPR016796">
    <property type="entry name" value="UCP021774"/>
</dbReference>
<feature type="domain" description="DUF302" evidence="1">
    <location>
        <begin position="36"/>
        <end position="98"/>
    </location>
</feature>
<dbReference type="InterPro" id="IPR005180">
    <property type="entry name" value="DUF302"/>
</dbReference>
<dbReference type="CDD" id="cd14797">
    <property type="entry name" value="DUF302"/>
    <property type="match status" value="1"/>
</dbReference>
<organism evidence="2 3">
    <name type="scientific">Thioclava nitratireducens</name>
    <dbReference type="NCBI Taxonomy" id="1915078"/>
    <lineage>
        <taxon>Bacteria</taxon>
        <taxon>Pseudomonadati</taxon>
        <taxon>Pseudomonadota</taxon>
        <taxon>Alphaproteobacteria</taxon>
        <taxon>Rhodobacterales</taxon>
        <taxon>Paracoccaceae</taxon>
        <taxon>Thioclava</taxon>
    </lineage>
</organism>
<evidence type="ECO:0000313" key="2">
    <source>
        <dbReference type="EMBL" id="AQS46800.1"/>
    </source>
</evidence>
<dbReference type="InterPro" id="IPR035923">
    <property type="entry name" value="TT1751-like_sf"/>
</dbReference>
<proteinExistence type="predicted"/>
<dbReference type="SUPFAM" id="SSF103247">
    <property type="entry name" value="TT1751-like"/>
    <property type="match status" value="1"/>
</dbReference>